<proteinExistence type="predicted"/>
<reference evidence="1 2" key="1">
    <citation type="journal article" date="2016" name="Mol. Biol. Evol.">
        <title>Comparative Genomics of Early-Diverging Mushroom-Forming Fungi Provides Insights into the Origins of Lignocellulose Decay Capabilities.</title>
        <authorList>
            <person name="Nagy L.G."/>
            <person name="Riley R."/>
            <person name="Tritt A."/>
            <person name="Adam C."/>
            <person name="Daum C."/>
            <person name="Floudas D."/>
            <person name="Sun H."/>
            <person name="Yadav J.S."/>
            <person name="Pangilinan J."/>
            <person name="Larsson K.H."/>
            <person name="Matsuura K."/>
            <person name="Barry K."/>
            <person name="Labutti K."/>
            <person name="Kuo R."/>
            <person name="Ohm R.A."/>
            <person name="Bhattacharya S.S."/>
            <person name="Shirouzu T."/>
            <person name="Yoshinaga Y."/>
            <person name="Martin F.M."/>
            <person name="Grigoriev I.V."/>
            <person name="Hibbett D.S."/>
        </authorList>
    </citation>
    <scope>NUCLEOTIDE SEQUENCE [LARGE SCALE GENOMIC DNA]</scope>
    <source>
        <strain evidence="1 2">L-15889</strain>
    </source>
</reference>
<evidence type="ECO:0000313" key="1">
    <source>
        <dbReference type="EMBL" id="KZT71311.1"/>
    </source>
</evidence>
<accession>A0A165RYL5</accession>
<keyword evidence="2" id="KW-1185">Reference proteome</keyword>
<sequence>MGTRPHTFCIALEGRSRVTRIGAAARTSPVESTLSLQLCDTIALRGLRTRIADSSRPDSSSAPLARRSRFMEASRCDLLPFRSRSAAVLQCAVSDYTHTHASTTMVSLQHPAVSLCAMSDQPADITVTHRRYPAGAQGLPAQVSFRATQRGERRAHRQD</sequence>
<dbReference type="Proteomes" id="UP000076727">
    <property type="component" value="Unassembled WGS sequence"/>
</dbReference>
<dbReference type="AlphaFoldDB" id="A0A165RYL5"/>
<organism evidence="1 2">
    <name type="scientific">Daedalea quercina L-15889</name>
    <dbReference type="NCBI Taxonomy" id="1314783"/>
    <lineage>
        <taxon>Eukaryota</taxon>
        <taxon>Fungi</taxon>
        <taxon>Dikarya</taxon>
        <taxon>Basidiomycota</taxon>
        <taxon>Agaricomycotina</taxon>
        <taxon>Agaricomycetes</taxon>
        <taxon>Polyporales</taxon>
        <taxon>Fomitopsis</taxon>
    </lineage>
</organism>
<protein>
    <submittedName>
        <fullName evidence="1">Uncharacterized protein</fullName>
    </submittedName>
</protein>
<evidence type="ECO:0000313" key="2">
    <source>
        <dbReference type="Proteomes" id="UP000076727"/>
    </source>
</evidence>
<dbReference type="EMBL" id="KV429046">
    <property type="protein sequence ID" value="KZT71311.1"/>
    <property type="molecule type" value="Genomic_DNA"/>
</dbReference>
<name>A0A165RYL5_9APHY</name>
<gene>
    <name evidence="1" type="ORF">DAEQUDRAFT_124770</name>
</gene>